<reference evidence="2" key="1">
    <citation type="journal article" date="2023" name="Mol. Phylogenet. Evol.">
        <title>Genome-scale phylogeny and comparative genomics of the fungal order Sordariales.</title>
        <authorList>
            <person name="Hensen N."/>
            <person name="Bonometti L."/>
            <person name="Westerberg I."/>
            <person name="Brannstrom I.O."/>
            <person name="Guillou S."/>
            <person name="Cros-Aarteil S."/>
            <person name="Calhoun S."/>
            <person name="Haridas S."/>
            <person name="Kuo A."/>
            <person name="Mondo S."/>
            <person name="Pangilinan J."/>
            <person name="Riley R."/>
            <person name="LaButti K."/>
            <person name="Andreopoulos B."/>
            <person name="Lipzen A."/>
            <person name="Chen C."/>
            <person name="Yan M."/>
            <person name="Daum C."/>
            <person name="Ng V."/>
            <person name="Clum A."/>
            <person name="Steindorff A."/>
            <person name="Ohm R.A."/>
            <person name="Martin F."/>
            <person name="Silar P."/>
            <person name="Natvig D.O."/>
            <person name="Lalanne C."/>
            <person name="Gautier V."/>
            <person name="Ament-Velasquez S.L."/>
            <person name="Kruys A."/>
            <person name="Hutchinson M.I."/>
            <person name="Powell A.J."/>
            <person name="Barry K."/>
            <person name="Miller A.N."/>
            <person name="Grigoriev I.V."/>
            <person name="Debuchy R."/>
            <person name="Gladieux P."/>
            <person name="Hiltunen Thoren M."/>
            <person name="Johannesson H."/>
        </authorList>
    </citation>
    <scope>NUCLEOTIDE SEQUENCE</scope>
    <source>
        <strain evidence="2">CBS 626.80</strain>
    </source>
</reference>
<feature type="region of interest" description="Disordered" evidence="1">
    <location>
        <begin position="1"/>
        <end position="41"/>
    </location>
</feature>
<sequence>MSPGHFHDHQPPLPLDEKDDVPQGLPPGYSSASQHPTYNSPALCGMGPQFTHQVQRSTVYGSTPFEHQQTHMGYQHHHTEIIGGEQSGQAIAAMQSMQGAPSFDPPSFRSAMDVGTQYPSASDFSQFSQAGWFAPQQAAGRPQTPMAQGPIAAALPYINRARASTSAHGRTNSAWTDEHTEVLRQGKRAGKSVPDIVKDLSRIDGVERTPNLVSKRWGRMREGCVKKHEMDSILHAVCPEMVRRVYDELSNLDIARTPDFGVQLAAAERRARDILRQHVARGVQEVVLKLFGNDVSFSE</sequence>
<protein>
    <recommendedName>
        <fullName evidence="4">Myb-like domain-containing protein</fullName>
    </recommendedName>
</protein>
<dbReference type="EMBL" id="MU859213">
    <property type="protein sequence ID" value="KAK3949472.1"/>
    <property type="molecule type" value="Genomic_DNA"/>
</dbReference>
<evidence type="ECO:0000256" key="1">
    <source>
        <dbReference type="SAM" id="MobiDB-lite"/>
    </source>
</evidence>
<feature type="compositionally biased region" description="Polar residues" evidence="1">
    <location>
        <begin position="30"/>
        <end position="40"/>
    </location>
</feature>
<dbReference type="Proteomes" id="UP001303222">
    <property type="component" value="Unassembled WGS sequence"/>
</dbReference>
<proteinExistence type="predicted"/>
<accession>A0AAN6SCQ7</accession>
<gene>
    <name evidence="2" type="ORF">QBC32DRAFT_407895</name>
</gene>
<keyword evidence="3" id="KW-1185">Reference proteome</keyword>
<evidence type="ECO:0008006" key="4">
    <source>
        <dbReference type="Google" id="ProtNLM"/>
    </source>
</evidence>
<dbReference type="AlphaFoldDB" id="A0AAN6SCQ7"/>
<comment type="caution">
    <text evidence="2">The sequence shown here is derived from an EMBL/GenBank/DDBJ whole genome shotgun (WGS) entry which is preliminary data.</text>
</comment>
<name>A0AAN6SCQ7_9PEZI</name>
<reference evidence="2" key="2">
    <citation type="submission" date="2023-06" db="EMBL/GenBank/DDBJ databases">
        <authorList>
            <consortium name="Lawrence Berkeley National Laboratory"/>
            <person name="Mondo S.J."/>
            <person name="Hensen N."/>
            <person name="Bonometti L."/>
            <person name="Westerberg I."/>
            <person name="Brannstrom I.O."/>
            <person name="Guillou S."/>
            <person name="Cros-Aarteil S."/>
            <person name="Calhoun S."/>
            <person name="Haridas S."/>
            <person name="Kuo A."/>
            <person name="Pangilinan J."/>
            <person name="Riley R."/>
            <person name="Labutti K."/>
            <person name="Andreopoulos B."/>
            <person name="Lipzen A."/>
            <person name="Chen C."/>
            <person name="Yanf M."/>
            <person name="Daum C."/>
            <person name="Ng V."/>
            <person name="Clum A."/>
            <person name="Steindorff A."/>
            <person name="Ohm R."/>
            <person name="Martin F."/>
            <person name="Silar P."/>
            <person name="Natvig D."/>
            <person name="Lalanne C."/>
            <person name="Gautier V."/>
            <person name="Ament-Velasquez S.L."/>
            <person name="Kruys A."/>
            <person name="Hutchinson M.I."/>
            <person name="Powell A.J."/>
            <person name="Barry K."/>
            <person name="Miller A.N."/>
            <person name="Grigoriev I.V."/>
            <person name="Debuchy R."/>
            <person name="Gladieux P."/>
            <person name="Thoren M.H."/>
            <person name="Johannesson H."/>
        </authorList>
    </citation>
    <scope>NUCLEOTIDE SEQUENCE</scope>
    <source>
        <strain evidence="2">CBS 626.80</strain>
    </source>
</reference>
<evidence type="ECO:0000313" key="2">
    <source>
        <dbReference type="EMBL" id="KAK3949472.1"/>
    </source>
</evidence>
<organism evidence="2 3">
    <name type="scientific">Pseudoneurospora amorphoporcata</name>
    <dbReference type="NCBI Taxonomy" id="241081"/>
    <lineage>
        <taxon>Eukaryota</taxon>
        <taxon>Fungi</taxon>
        <taxon>Dikarya</taxon>
        <taxon>Ascomycota</taxon>
        <taxon>Pezizomycotina</taxon>
        <taxon>Sordariomycetes</taxon>
        <taxon>Sordariomycetidae</taxon>
        <taxon>Sordariales</taxon>
        <taxon>Sordariaceae</taxon>
        <taxon>Pseudoneurospora</taxon>
    </lineage>
</organism>
<evidence type="ECO:0000313" key="3">
    <source>
        <dbReference type="Proteomes" id="UP001303222"/>
    </source>
</evidence>
<feature type="compositionally biased region" description="Basic and acidic residues" evidence="1">
    <location>
        <begin position="1"/>
        <end position="10"/>
    </location>
</feature>